<comment type="similarity">
    <text evidence="1 4">Belongs to the PstS family.</text>
</comment>
<dbReference type="GO" id="GO:0042301">
    <property type="term" value="F:phosphate ion binding"/>
    <property type="evidence" value="ECO:0007669"/>
    <property type="project" value="UniProtKB-UniRule"/>
</dbReference>
<gene>
    <name evidence="6" type="ORF">SAMN04488503_1845</name>
</gene>
<reference evidence="6 7" key="1">
    <citation type="submission" date="2017-06" db="EMBL/GenBank/DDBJ databases">
        <authorList>
            <person name="Kim H.J."/>
            <person name="Triplett B.A."/>
        </authorList>
    </citation>
    <scope>NUCLEOTIDE SEQUENCE [LARGE SCALE GENOMIC DNA]</scope>
    <source>
        <strain evidence="6 7">DSM 13116</strain>
    </source>
</reference>
<dbReference type="InterPro" id="IPR011862">
    <property type="entry name" value="Phos-bd"/>
</dbReference>
<name>A0A239A5P3_9BACT</name>
<comment type="function">
    <text evidence="4">Involved in the system for phosphate transport across the cytoplasmic membrane.</text>
</comment>
<evidence type="ECO:0000256" key="3">
    <source>
        <dbReference type="ARBA" id="ARBA00022729"/>
    </source>
</evidence>
<dbReference type="CDD" id="cd13566">
    <property type="entry name" value="PBP2_phosphate"/>
    <property type="match status" value="1"/>
</dbReference>
<dbReference type="InterPro" id="IPR024370">
    <property type="entry name" value="PBP_domain"/>
</dbReference>
<dbReference type="GO" id="GO:0006817">
    <property type="term" value="P:phosphate ion transport"/>
    <property type="evidence" value="ECO:0007669"/>
    <property type="project" value="UniProtKB-UniRule"/>
</dbReference>
<feature type="signal peptide" evidence="4">
    <location>
        <begin position="1"/>
        <end position="22"/>
    </location>
</feature>
<dbReference type="NCBIfam" id="TIGR02136">
    <property type="entry name" value="ptsS_2"/>
    <property type="match status" value="1"/>
</dbReference>
<dbReference type="Proteomes" id="UP000198324">
    <property type="component" value="Unassembled WGS sequence"/>
</dbReference>
<dbReference type="PANTHER" id="PTHR30570:SF1">
    <property type="entry name" value="PHOSPHATE-BINDING PROTEIN PSTS"/>
    <property type="match status" value="1"/>
</dbReference>
<dbReference type="EMBL" id="FZOC01000003">
    <property type="protein sequence ID" value="SNR90829.1"/>
    <property type="molecule type" value="Genomic_DNA"/>
</dbReference>
<dbReference type="InterPro" id="IPR050811">
    <property type="entry name" value="Phosphate_ABC_transporter"/>
</dbReference>
<evidence type="ECO:0000259" key="5">
    <source>
        <dbReference type="Pfam" id="PF12849"/>
    </source>
</evidence>
<evidence type="ECO:0000256" key="1">
    <source>
        <dbReference type="ARBA" id="ARBA00008725"/>
    </source>
</evidence>
<organism evidence="6 7">
    <name type="scientific">Humidesulfovibrio mexicanus</name>
    <dbReference type="NCBI Taxonomy" id="147047"/>
    <lineage>
        <taxon>Bacteria</taxon>
        <taxon>Pseudomonadati</taxon>
        <taxon>Thermodesulfobacteriota</taxon>
        <taxon>Desulfovibrionia</taxon>
        <taxon>Desulfovibrionales</taxon>
        <taxon>Desulfovibrionaceae</taxon>
        <taxon>Humidesulfovibrio</taxon>
    </lineage>
</organism>
<dbReference type="AlphaFoldDB" id="A0A239A5P3"/>
<dbReference type="Pfam" id="PF12849">
    <property type="entry name" value="PBP_like_2"/>
    <property type="match status" value="1"/>
</dbReference>
<feature type="domain" description="PBP" evidence="5">
    <location>
        <begin position="19"/>
        <end position="255"/>
    </location>
</feature>
<dbReference type="OrthoDB" id="9783488at2"/>
<feature type="chain" id="PRO_5027141943" description="Phosphate-binding protein" evidence="4">
    <location>
        <begin position="23"/>
        <end position="279"/>
    </location>
</feature>
<dbReference type="PANTHER" id="PTHR30570">
    <property type="entry name" value="PERIPLASMIC PHOSPHATE BINDING COMPONENT OF PHOSPHATE ABC TRANSPORTER"/>
    <property type="match status" value="1"/>
</dbReference>
<evidence type="ECO:0000256" key="2">
    <source>
        <dbReference type="ARBA" id="ARBA00022448"/>
    </source>
</evidence>
<protein>
    <recommendedName>
        <fullName evidence="4">Phosphate-binding protein</fullName>
    </recommendedName>
</protein>
<evidence type="ECO:0000313" key="6">
    <source>
        <dbReference type="EMBL" id="SNR90829.1"/>
    </source>
</evidence>
<keyword evidence="7" id="KW-1185">Reference proteome</keyword>
<dbReference type="RefSeq" id="WP_089273961.1">
    <property type="nucleotide sequence ID" value="NZ_FZOC01000003.1"/>
</dbReference>
<keyword evidence="2 4" id="KW-0813">Transport</keyword>
<proteinExistence type="inferred from homology"/>
<keyword evidence="4" id="KW-0592">Phosphate transport</keyword>
<keyword evidence="3 4" id="KW-0732">Signal</keyword>
<accession>A0A239A5P3</accession>
<evidence type="ECO:0000313" key="7">
    <source>
        <dbReference type="Proteomes" id="UP000198324"/>
    </source>
</evidence>
<evidence type="ECO:0000256" key="4">
    <source>
        <dbReference type="RuleBase" id="RU367119"/>
    </source>
</evidence>
<dbReference type="SUPFAM" id="SSF53850">
    <property type="entry name" value="Periplasmic binding protein-like II"/>
    <property type="match status" value="1"/>
</dbReference>
<dbReference type="Gene3D" id="3.40.190.10">
    <property type="entry name" value="Periplasmic binding protein-like II"/>
    <property type="match status" value="2"/>
</dbReference>
<sequence length="279" mass="29082">MKRFSLALAALLVLGLAATSMAADIAVKGSTTVQPIMQKAVEAFMAHNKGIAISISASGSGDGAKALIDGSTPLAMLSREMKASEIKLAQEKGVNPKQIVVAYDCITPVVNSANGVKNLTMAQLKDIYTGKVTNWKEVGGADMAISVVSRDSSSGTFEFWNEHVLKKERVYARAQMQASNGAVAQVVGKQKGAIGYVGLAYAHAPGLKALTVESVAGSVENTLNGTYPVSRGLYLYTNGEPSGDVAKLVNFILSDAGQKIVASVDYVPVKGSAAKKGKK</sequence>